<dbReference type="PANTHER" id="PTHR15496">
    <property type="entry name" value="GENERAL TRANSCRIPTION FACTOR 3C POLYPEPTIDE 4 FAMILY"/>
    <property type="match status" value="1"/>
</dbReference>
<dbReference type="GO" id="GO:0004402">
    <property type="term" value="F:histone acetyltransferase activity"/>
    <property type="evidence" value="ECO:0007669"/>
    <property type="project" value="InterPro"/>
</dbReference>
<evidence type="ECO:0000256" key="2">
    <source>
        <dbReference type="SAM" id="MobiDB-lite"/>
    </source>
</evidence>
<organism evidence="4 5">
    <name type="scientific">Capsella rubella</name>
    <dbReference type="NCBI Taxonomy" id="81985"/>
    <lineage>
        <taxon>Eukaryota</taxon>
        <taxon>Viridiplantae</taxon>
        <taxon>Streptophyta</taxon>
        <taxon>Embryophyta</taxon>
        <taxon>Tracheophyta</taxon>
        <taxon>Spermatophyta</taxon>
        <taxon>Magnoliopsida</taxon>
        <taxon>eudicotyledons</taxon>
        <taxon>Gunneridae</taxon>
        <taxon>Pentapetalae</taxon>
        <taxon>rosids</taxon>
        <taxon>malvids</taxon>
        <taxon>Brassicales</taxon>
        <taxon>Brassicaceae</taxon>
        <taxon>Camelineae</taxon>
        <taxon>Capsella</taxon>
    </lineage>
</organism>
<dbReference type="InterPro" id="IPR024761">
    <property type="entry name" value="TFIIIC_delta_N"/>
</dbReference>
<dbReference type="GO" id="GO:0006384">
    <property type="term" value="P:transcription initiation at RNA polymerase III promoter"/>
    <property type="evidence" value="ECO:0007669"/>
    <property type="project" value="InterPro"/>
</dbReference>
<feature type="compositionally biased region" description="Basic and acidic residues" evidence="2">
    <location>
        <begin position="190"/>
        <end position="203"/>
    </location>
</feature>
<dbReference type="AlphaFoldDB" id="R0HI40"/>
<dbReference type="InterPro" id="IPR036322">
    <property type="entry name" value="WD40_repeat_dom_sf"/>
</dbReference>
<dbReference type="KEGG" id="crb:17886341"/>
<accession>R0HI40</accession>
<dbReference type="GO" id="GO:0000127">
    <property type="term" value="C:transcription factor TFIIIC complex"/>
    <property type="evidence" value="ECO:0007669"/>
    <property type="project" value="InterPro"/>
</dbReference>
<dbReference type="InterPro" id="IPR001680">
    <property type="entry name" value="WD40_rpt"/>
</dbReference>
<dbReference type="SMART" id="SM00320">
    <property type="entry name" value="WD40"/>
    <property type="match status" value="4"/>
</dbReference>
<dbReference type="Pfam" id="PF12657">
    <property type="entry name" value="TFIIIC_delta"/>
    <property type="match status" value="1"/>
</dbReference>
<dbReference type="PROSITE" id="PS50082">
    <property type="entry name" value="WD_REPEATS_2"/>
    <property type="match status" value="1"/>
</dbReference>
<dbReference type="OrthoDB" id="6021743at2759"/>
<dbReference type="eggNOG" id="ENOG502R0R4">
    <property type="taxonomic scope" value="Eukaryota"/>
</dbReference>
<proteinExistence type="predicted"/>
<sequence>MASRFQETSLVTSPSYPNAIAWSSENLIAVAAGHLVIIINPALPTGPRGLITIPDAEPYQIGRVRHQDLLTGGLLPSSLKRERHPCVRSLSWSEIGMSPNHGCLLAVCTAEGRVKLYRPPYSDFCAEWIEIFDVSKMLYENLSSMKFGESNSPSTSSSKEVVLHHNEEDERISSLKARKRRKTSTNNSNLHEKNYTDRGSCSKEDSQAEHNVLEIEVYEQESNGQDCRSLRKAPKKCSEEISPETYVSREASLSSLSVAWSSLLRFSSESPCENMLKFSLLAIGSKSGSVSIWKVHAPECYDIERSDVPPIVELAAITQAHSSWVSTMTWGSFGCDSSNPQMLLVTGSCDGSVKIWMSNKEDLQNSVDVYKSSFFLLKQVIAVNHVQVSTLSFVVRNHYNAMHLAIGKGSGSFEVWKCEISTRKFEQIFSSNAHNQVVTGLAWSYDGRCLYSCSQDNYVRNWILCENAISEVPIPANTPGLSSMTDLPDDFLSCLGVALSPGNLAVALVRSFNVELLNPMYQARSQKAAVEFLWNGAQQSGESEDSSEMVTEAILGFSKNEFAYWETNFLWSLKEFKYLNKPLVLWDMIAAMLAFKQSMPEFVELVLTKWLSVSYLGFHADIPMEDLVPKISKRISAVPSRLLHILNVISRRVMLSELKTEEINRKLQGQKTNNEEEIGLWLKLLEESERELRERLVGLSFSAYLIADSSHGTVSPSTWNWRPAGLAQLQQWVEINHDMVHSQLVTLSSEVKSSLIRSSSSTETAVEEEKCPYCTAPVNFHSPEEAFCESPHQNKKKSKGKERYDQSHKLERCSVSMQVCPPTPLWFCKCCNRMTLKLAPENLFALPSFPNDLKSLPESSFSNVASKPFCLFCGILLQRKQPEFLLSASPV</sequence>
<evidence type="ECO:0000313" key="4">
    <source>
        <dbReference type="EMBL" id="EOA23483.1"/>
    </source>
</evidence>
<evidence type="ECO:0000259" key="3">
    <source>
        <dbReference type="Pfam" id="PF12657"/>
    </source>
</evidence>
<dbReference type="SUPFAM" id="SSF50978">
    <property type="entry name" value="WD40 repeat-like"/>
    <property type="match status" value="1"/>
</dbReference>
<dbReference type="Gene3D" id="2.130.10.10">
    <property type="entry name" value="YVTN repeat-like/Quinoprotein amine dehydrogenase"/>
    <property type="match status" value="2"/>
</dbReference>
<feature type="repeat" description="WD" evidence="1">
    <location>
        <begin position="431"/>
        <end position="462"/>
    </location>
</feature>
<reference evidence="5" key="1">
    <citation type="journal article" date="2013" name="Nat. Genet.">
        <title>The Capsella rubella genome and the genomic consequences of rapid mating system evolution.</title>
        <authorList>
            <person name="Slotte T."/>
            <person name="Hazzouri K.M."/>
            <person name="Agren J.A."/>
            <person name="Koenig D."/>
            <person name="Maumus F."/>
            <person name="Guo Y.L."/>
            <person name="Steige K."/>
            <person name="Platts A.E."/>
            <person name="Escobar J.S."/>
            <person name="Newman L.K."/>
            <person name="Wang W."/>
            <person name="Mandakova T."/>
            <person name="Vello E."/>
            <person name="Smith L.M."/>
            <person name="Henz S.R."/>
            <person name="Steffen J."/>
            <person name="Takuno S."/>
            <person name="Brandvain Y."/>
            <person name="Coop G."/>
            <person name="Andolfatto P."/>
            <person name="Hu T.T."/>
            <person name="Blanchette M."/>
            <person name="Clark R.M."/>
            <person name="Quesneville H."/>
            <person name="Nordborg M."/>
            <person name="Gaut B.S."/>
            <person name="Lysak M.A."/>
            <person name="Jenkins J."/>
            <person name="Grimwood J."/>
            <person name="Chapman J."/>
            <person name="Prochnik S."/>
            <person name="Shu S."/>
            <person name="Rokhsar D."/>
            <person name="Schmutz J."/>
            <person name="Weigel D."/>
            <person name="Wright S.I."/>
        </authorList>
    </citation>
    <scope>NUCLEOTIDE SEQUENCE [LARGE SCALE GENOMIC DNA]</scope>
    <source>
        <strain evidence="5">cv. Monte Gargano</strain>
    </source>
</reference>
<keyword evidence="5" id="KW-1185">Reference proteome</keyword>
<name>R0HI40_9BRAS</name>
<evidence type="ECO:0000256" key="1">
    <source>
        <dbReference type="PROSITE-ProRule" id="PRU00221"/>
    </source>
</evidence>
<dbReference type="PANTHER" id="PTHR15496:SF2">
    <property type="entry name" value="GENERAL TRANSCRIPTION FACTOR 3C POLYPEPTIDE 4"/>
    <property type="match status" value="1"/>
</dbReference>
<gene>
    <name evidence="4" type="ORF">CARUB_v10016674mg</name>
</gene>
<protein>
    <recommendedName>
        <fullName evidence="3">Transcription factor IIIC 90kDa subunit N-terminal domain-containing protein</fullName>
    </recommendedName>
</protein>
<dbReference type="InterPro" id="IPR015943">
    <property type="entry name" value="WD40/YVTN_repeat-like_dom_sf"/>
</dbReference>
<dbReference type="InterPro" id="IPR044230">
    <property type="entry name" value="GTF3C4"/>
</dbReference>
<dbReference type="Proteomes" id="UP000029121">
    <property type="component" value="Unassembled WGS sequence"/>
</dbReference>
<dbReference type="STRING" id="81985.R0HI40"/>
<evidence type="ECO:0000313" key="5">
    <source>
        <dbReference type="Proteomes" id="UP000029121"/>
    </source>
</evidence>
<feature type="region of interest" description="Disordered" evidence="2">
    <location>
        <begin position="147"/>
        <end position="203"/>
    </location>
</feature>
<dbReference type="PROSITE" id="PS50294">
    <property type="entry name" value="WD_REPEATS_REGION"/>
    <property type="match status" value="1"/>
</dbReference>
<keyword evidence="1" id="KW-0853">WD repeat</keyword>
<feature type="compositionally biased region" description="Basic and acidic residues" evidence="2">
    <location>
        <begin position="161"/>
        <end position="173"/>
    </location>
</feature>
<feature type="domain" description="Transcription factor IIIC 90kDa subunit N-terminal" evidence="3">
    <location>
        <begin position="22"/>
        <end position="463"/>
    </location>
</feature>
<dbReference type="EMBL" id="KB870809">
    <property type="protein sequence ID" value="EOA23483.1"/>
    <property type="molecule type" value="Genomic_DNA"/>
</dbReference>